<evidence type="ECO:0000256" key="1">
    <source>
        <dbReference type="SAM" id="SignalP"/>
    </source>
</evidence>
<feature type="chain" id="PRO_5043914485" evidence="1">
    <location>
        <begin position="24"/>
        <end position="336"/>
    </location>
</feature>
<reference evidence="2 3" key="1">
    <citation type="submission" date="2024-05" db="EMBL/GenBank/DDBJ databases">
        <title>Genome sequence of Ponticoccus litoralis KCCM 90028.</title>
        <authorList>
            <person name="Kim J.M."/>
            <person name="Lee J.K."/>
            <person name="Choi B.J."/>
            <person name="Bayburt H."/>
            <person name="Baek J.H."/>
            <person name="Jeon C.O."/>
        </authorList>
    </citation>
    <scope>NUCLEOTIDE SEQUENCE [LARGE SCALE GENOMIC DNA]</scope>
    <source>
        <strain evidence="2 3">KCCM 90028</strain>
    </source>
</reference>
<protein>
    <submittedName>
        <fullName evidence="2">Uncharacterized protein</fullName>
    </submittedName>
</protein>
<sequence>MTTTIIRRALAAALLPIAGRAFAVDMSTEQAVEALKLAELAATYSAEKVERATGGASQSQADALLIDMGVLSAADLGDPATVSEKLGAFVVDQQDVSESYIGNVSDRNIAERLVHSWEAATVIQNDEVLTFLNGLIDKGYTTGYNVVSTGDASNFDPDLMLRYGHGDIQHAVQLIYLMKSEGFDPKVQFIPKSSAFVFLPEWGEPGPSVVTFDSGKMVSVVKEYNLDLEFRNAERRDAFMELITTYAKKDAQDEPGLIHASWWQPFYRSYVENDDYVRISENVVTIDGYQADLASLPENAATRAEQIRSAGSDFGVETIDVWVNPAFHRYLLGEAE</sequence>
<gene>
    <name evidence="2" type="ORF">ABFB10_22015</name>
</gene>
<feature type="signal peptide" evidence="1">
    <location>
        <begin position="1"/>
        <end position="23"/>
    </location>
</feature>
<evidence type="ECO:0000313" key="2">
    <source>
        <dbReference type="EMBL" id="MEN9063263.1"/>
    </source>
</evidence>
<evidence type="ECO:0000313" key="3">
    <source>
        <dbReference type="Proteomes" id="UP001428774"/>
    </source>
</evidence>
<dbReference type="EMBL" id="JBDNCH010000004">
    <property type="protein sequence ID" value="MEN9063263.1"/>
    <property type="molecule type" value="Genomic_DNA"/>
</dbReference>
<dbReference type="Proteomes" id="UP001428774">
    <property type="component" value="Unassembled WGS sequence"/>
</dbReference>
<proteinExistence type="predicted"/>
<comment type="caution">
    <text evidence="2">The sequence shown here is derived from an EMBL/GenBank/DDBJ whole genome shotgun (WGS) entry which is preliminary data.</text>
</comment>
<keyword evidence="1" id="KW-0732">Signal</keyword>
<dbReference type="RefSeq" id="WP_347168360.1">
    <property type="nucleotide sequence ID" value="NZ_JBDNCH010000004.1"/>
</dbReference>
<accession>A0AAW9SW19</accession>
<name>A0AAW9SW19_9RHOB</name>
<keyword evidence="3" id="KW-1185">Reference proteome</keyword>
<organism evidence="2 3">
    <name type="scientific">Ponticoccus litoralis</name>
    <dbReference type="NCBI Taxonomy" id="422297"/>
    <lineage>
        <taxon>Bacteria</taxon>
        <taxon>Pseudomonadati</taxon>
        <taxon>Pseudomonadota</taxon>
        <taxon>Alphaproteobacteria</taxon>
        <taxon>Rhodobacterales</taxon>
        <taxon>Roseobacteraceae</taxon>
        <taxon>Ponticoccus</taxon>
    </lineage>
</organism>
<dbReference type="AlphaFoldDB" id="A0AAW9SW19"/>